<dbReference type="PANTHER" id="PTHR30085:SF7">
    <property type="entry name" value="AMINO-ACID ABC TRANSPORTER-BINDING PROTEIN YHDW-RELATED"/>
    <property type="match status" value="1"/>
</dbReference>
<dbReference type="InterPro" id="IPR001638">
    <property type="entry name" value="Solute-binding_3/MltF_N"/>
</dbReference>
<gene>
    <name evidence="6" type="ORF">H8Q88_08495</name>
</gene>
<feature type="chain" id="PRO_5040801015" evidence="4">
    <location>
        <begin position="24"/>
        <end position="340"/>
    </location>
</feature>
<reference evidence="6" key="1">
    <citation type="submission" date="2020-08" db="EMBL/GenBank/DDBJ databases">
        <title>Genome Sequencing and Pan-Genome Analysis of Migratory bird Vibrio Strains, Inner Mongolia.</title>
        <authorList>
            <person name="Zheng L."/>
        </authorList>
    </citation>
    <scope>NUCLEOTIDE SEQUENCE</scope>
    <source>
        <strain evidence="6">M13F</strain>
    </source>
</reference>
<dbReference type="AlphaFoldDB" id="A0A9X0RA23"/>
<name>A0A9X0RA23_VIBME</name>
<sequence length="340" mass="37310">MANRLATLVCAVSLSLTTHLAFASPTTLDRVLTQGKLTCGISTGLAGFSDADAKGQWQGLDVDYCRALAAAVLGDKNKVEYVPLTARERFNALQSGQVDVLSRNTTWTFERDTTMGLNFVGVNFYDGQGFMVTKKSAITQVSQLNNRPICVQSETTTKLNLDDYFRHHGMSYQPVVFDTAIQIARAFNAGRCVAITGDQSGLYALRLNLAKPDSAIILPEIISKEPLGPVIREGDDRWLNITRWTLAAMINAEELGITSANVDQKRKSTNPEIRRLLGVEGEIGRPLGINNDWAYQIIKQVGNYNESFQRNVGEDSPLAIPRGLNALWNAGGIMYAPPIR</sequence>
<proteinExistence type="inferred from homology"/>
<dbReference type="Proteomes" id="UP000615796">
    <property type="component" value="Unassembled WGS sequence"/>
</dbReference>
<dbReference type="CDD" id="cd13692">
    <property type="entry name" value="PBP2_BztA"/>
    <property type="match status" value="1"/>
</dbReference>
<dbReference type="Gene3D" id="3.40.190.10">
    <property type="entry name" value="Periplasmic binding protein-like II"/>
    <property type="match status" value="2"/>
</dbReference>
<keyword evidence="7" id="KW-1185">Reference proteome</keyword>
<accession>A0A9X0RA23</accession>
<feature type="signal peptide" evidence="4">
    <location>
        <begin position="1"/>
        <end position="23"/>
    </location>
</feature>
<dbReference type="InterPro" id="IPR051455">
    <property type="entry name" value="Bact_solute-bind_prot3"/>
</dbReference>
<dbReference type="EMBL" id="JACRUP010000004">
    <property type="protein sequence ID" value="MBC5851005.1"/>
    <property type="molecule type" value="Genomic_DNA"/>
</dbReference>
<evidence type="ECO:0000313" key="7">
    <source>
        <dbReference type="Proteomes" id="UP000615796"/>
    </source>
</evidence>
<protein>
    <submittedName>
        <fullName evidence="6">Amino acid ABC transporter substrate-binding protein</fullName>
    </submittedName>
</protein>
<dbReference type="Pfam" id="PF00497">
    <property type="entry name" value="SBP_bac_3"/>
    <property type="match status" value="1"/>
</dbReference>
<evidence type="ECO:0000256" key="2">
    <source>
        <dbReference type="ARBA" id="ARBA00022448"/>
    </source>
</evidence>
<dbReference type="SMART" id="SM00062">
    <property type="entry name" value="PBPb"/>
    <property type="match status" value="1"/>
</dbReference>
<dbReference type="GO" id="GO:0006865">
    <property type="term" value="P:amino acid transport"/>
    <property type="evidence" value="ECO:0007669"/>
    <property type="project" value="TreeGrafter"/>
</dbReference>
<keyword evidence="3 4" id="KW-0732">Signal</keyword>
<evidence type="ECO:0000256" key="1">
    <source>
        <dbReference type="ARBA" id="ARBA00010333"/>
    </source>
</evidence>
<dbReference type="RefSeq" id="WP_187025840.1">
    <property type="nucleotide sequence ID" value="NZ_JACRUP010000004.1"/>
</dbReference>
<comment type="similarity">
    <text evidence="1">Belongs to the bacterial solute-binding protein 3 family.</text>
</comment>
<evidence type="ECO:0000313" key="6">
    <source>
        <dbReference type="EMBL" id="MBC5851005.1"/>
    </source>
</evidence>
<comment type="caution">
    <text evidence="6">The sequence shown here is derived from an EMBL/GenBank/DDBJ whole genome shotgun (WGS) entry which is preliminary data.</text>
</comment>
<dbReference type="PANTHER" id="PTHR30085">
    <property type="entry name" value="AMINO ACID ABC TRANSPORTER PERMEASE"/>
    <property type="match status" value="1"/>
</dbReference>
<evidence type="ECO:0000256" key="4">
    <source>
        <dbReference type="SAM" id="SignalP"/>
    </source>
</evidence>
<dbReference type="SUPFAM" id="SSF53850">
    <property type="entry name" value="Periplasmic binding protein-like II"/>
    <property type="match status" value="1"/>
</dbReference>
<evidence type="ECO:0000256" key="3">
    <source>
        <dbReference type="ARBA" id="ARBA00022729"/>
    </source>
</evidence>
<keyword evidence="2" id="KW-0813">Transport</keyword>
<evidence type="ECO:0000259" key="5">
    <source>
        <dbReference type="SMART" id="SM00062"/>
    </source>
</evidence>
<feature type="domain" description="Solute-binding protein family 3/N-terminal" evidence="5">
    <location>
        <begin position="36"/>
        <end position="265"/>
    </location>
</feature>
<organism evidence="6 7">
    <name type="scientific">Vibrio metschnikovii</name>
    <dbReference type="NCBI Taxonomy" id="28172"/>
    <lineage>
        <taxon>Bacteria</taxon>
        <taxon>Pseudomonadati</taxon>
        <taxon>Pseudomonadota</taxon>
        <taxon>Gammaproteobacteria</taxon>
        <taxon>Vibrionales</taxon>
        <taxon>Vibrionaceae</taxon>
        <taxon>Vibrio</taxon>
    </lineage>
</organism>